<feature type="transmembrane region" description="Helical" evidence="5">
    <location>
        <begin position="6"/>
        <end position="24"/>
    </location>
</feature>
<dbReference type="Proteomes" id="UP001519863">
    <property type="component" value="Unassembled WGS sequence"/>
</dbReference>
<evidence type="ECO:0000259" key="6">
    <source>
        <dbReference type="Pfam" id="PF07291"/>
    </source>
</evidence>
<sequence length="185" mass="18663">MAYVAIAGRCLIGVVFLWAVVGKLHPRSAFHSFAASIQELPGMSGRNPRAVAGLVVTTEAAVTLLLMSGTTALAGLGLAWVLLAAFVVVIAAALRRGAAAPCRCFGTAVVPLSRRHLIRNGLLIVVTSAAAVGAAGSGSALPAGILVAIPAGVLGAFVLVFFDDIVGLFADQPSRRSAVTPGRPG</sequence>
<dbReference type="EMBL" id="JAHXZI010000031">
    <property type="protein sequence ID" value="MBW6439735.1"/>
    <property type="molecule type" value="Genomic_DNA"/>
</dbReference>
<name>A0ABS7BFR9_9ACTN</name>
<keyword evidence="8" id="KW-1185">Reference proteome</keyword>
<gene>
    <name evidence="7" type="ORF">KZ829_39000</name>
</gene>
<evidence type="ECO:0000256" key="4">
    <source>
        <dbReference type="ARBA" id="ARBA00023136"/>
    </source>
</evidence>
<comment type="caution">
    <text evidence="7">The sequence shown here is derived from an EMBL/GenBank/DDBJ whole genome shotgun (WGS) entry which is preliminary data.</text>
</comment>
<evidence type="ECO:0000256" key="3">
    <source>
        <dbReference type="ARBA" id="ARBA00022989"/>
    </source>
</evidence>
<keyword evidence="2 5" id="KW-0812">Transmembrane</keyword>
<keyword evidence="3 5" id="KW-1133">Transmembrane helix</keyword>
<reference evidence="7 8" key="1">
    <citation type="journal article" date="2013" name="Antonie Van Leeuwenhoek">
        <title>Actinoplanes hulinensis sp. nov., a novel actinomycete isolated from soybean root (Glycine max (L.) Merr).</title>
        <authorList>
            <person name="Shen Y."/>
            <person name="Liu C."/>
            <person name="Wang X."/>
            <person name="Zhao J."/>
            <person name="Jia F."/>
            <person name="Zhang Y."/>
            <person name="Wang L."/>
            <person name="Yang D."/>
            <person name="Xiang W."/>
        </authorList>
    </citation>
    <scope>NUCLEOTIDE SEQUENCE [LARGE SCALE GENOMIC DNA]</scope>
    <source>
        <strain evidence="7 8">NEAU-M9</strain>
    </source>
</reference>
<evidence type="ECO:0000313" key="7">
    <source>
        <dbReference type="EMBL" id="MBW6439735.1"/>
    </source>
</evidence>
<feature type="transmembrane region" description="Helical" evidence="5">
    <location>
        <begin position="147"/>
        <end position="170"/>
    </location>
</feature>
<evidence type="ECO:0000256" key="1">
    <source>
        <dbReference type="ARBA" id="ARBA00004141"/>
    </source>
</evidence>
<feature type="transmembrane region" description="Helical" evidence="5">
    <location>
        <begin position="73"/>
        <end position="94"/>
    </location>
</feature>
<dbReference type="InterPro" id="IPR009908">
    <property type="entry name" value="Methylamine_util_MauE"/>
</dbReference>
<feature type="domain" description="Methylamine utilisation protein MauE" evidence="6">
    <location>
        <begin position="1"/>
        <end position="131"/>
    </location>
</feature>
<protein>
    <recommendedName>
        <fullName evidence="6">Methylamine utilisation protein MauE domain-containing protein</fullName>
    </recommendedName>
</protein>
<feature type="transmembrane region" description="Helical" evidence="5">
    <location>
        <begin position="122"/>
        <end position="141"/>
    </location>
</feature>
<evidence type="ECO:0000256" key="5">
    <source>
        <dbReference type="SAM" id="Phobius"/>
    </source>
</evidence>
<comment type="subcellular location">
    <subcellularLocation>
        <location evidence="1">Membrane</location>
        <topology evidence="1">Multi-pass membrane protein</topology>
    </subcellularLocation>
</comment>
<evidence type="ECO:0000313" key="8">
    <source>
        <dbReference type="Proteomes" id="UP001519863"/>
    </source>
</evidence>
<organism evidence="7 8">
    <name type="scientific">Actinoplanes hulinensis</name>
    <dbReference type="NCBI Taxonomy" id="1144547"/>
    <lineage>
        <taxon>Bacteria</taxon>
        <taxon>Bacillati</taxon>
        <taxon>Actinomycetota</taxon>
        <taxon>Actinomycetes</taxon>
        <taxon>Micromonosporales</taxon>
        <taxon>Micromonosporaceae</taxon>
        <taxon>Actinoplanes</taxon>
    </lineage>
</organism>
<dbReference type="RefSeq" id="WP_220148875.1">
    <property type="nucleotide sequence ID" value="NZ_JAHXZI010000031.1"/>
</dbReference>
<proteinExistence type="predicted"/>
<keyword evidence="4 5" id="KW-0472">Membrane</keyword>
<dbReference type="Pfam" id="PF07291">
    <property type="entry name" value="MauE"/>
    <property type="match status" value="1"/>
</dbReference>
<evidence type="ECO:0000256" key="2">
    <source>
        <dbReference type="ARBA" id="ARBA00022692"/>
    </source>
</evidence>
<accession>A0ABS7BFR9</accession>